<sequence length="617" mass="70142">MGCLQQQKFYNLVQNFCPSLDNIKINSLALIKKANLNDYGLALSAAKIMHALFAYNLNYNLQNHKWVNRDRLIIANSSFLPTYYATARLAKLLTKKEEANFENILNTKIDFIDSSLETYQNNLGSAFSNAVGMAIAENILNNKFNEVKHSIYVLCNDFDLLSGEAQEALSLAANLKLKNLIIISNSTEVLRDSLLSTISNENVAAKYKAMKINYQRIANRISKINYAISKAKVSSKPTIIEIKTTIGENMKYENSTLIYENKLTDADINELKEKLTYKKSNNLDVYKECNDFYKTTYKLRLEKTCKAFKMSKKLQTFLFEESKLNLNDIAINSKLSIPALFGTIIENISNKYQNSIFCTANTINITNIKNSNNMYAPNNISGTNLLLGPRTSILGNVANGINLHSNFVAIASDILDNFALFLESFKLARQMNLKTIFLLSNINELNKNDNIQELRALSNNLYMPLSLNEIKTTIENIFNETANKLPSIIVINEAKNQELLSLIDEKHENNSMYYLIKKIPMTYSLISSSLNIEMAYEIALKLKLSLIYATNLKNIDLNYDKNKTISIENTNFEQWTNLAKYNIGNNNLNTFATSKQKPELINFNIEEITKIVEKLIK</sequence>
<dbReference type="InterPro" id="IPR033247">
    <property type="entry name" value="Transketolase_fam"/>
</dbReference>
<dbReference type="Proteomes" id="UP000290482">
    <property type="component" value="Plasmid 4"/>
</dbReference>
<gene>
    <name evidence="2" type="primary">tkt_3</name>
    <name evidence="2" type="ORF">NCTC10112_00715</name>
</gene>
<reference evidence="2 3" key="1">
    <citation type="submission" date="2019-01" db="EMBL/GenBank/DDBJ databases">
        <authorList>
            <consortium name="Pathogen Informatics"/>
        </authorList>
    </citation>
    <scope>NUCLEOTIDE SEQUENCE [LARGE SCALE GENOMIC DNA]</scope>
    <source>
        <strain evidence="2 3">NCTC10112</strain>
        <plasmid evidence="3">4</plasmid>
    </source>
</reference>
<keyword evidence="3" id="KW-1185">Reference proteome</keyword>
<name>A0A448ZZT0_METOS</name>
<dbReference type="AlphaFoldDB" id="A0A448ZZT0"/>
<dbReference type="EMBL" id="LR214943">
    <property type="protein sequence ID" value="VEU56730.1"/>
    <property type="molecule type" value="Genomic_DNA"/>
</dbReference>
<geneLocation type="plasmid" evidence="2 3">
    <name>4</name>
</geneLocation>
<dbReference type="GO" id="GO:0005829">
    <property type="term" value="C:cytosol"/>
    <property type="evidence" value="ECO:0007669"/>
    <property type="project" value="TreeGrafter"/>
</dbReference>
<accession>A0A448ZZT0</accession>
<dbReference type="OrthoDB" id="8732661at2"/>
<protein>
    <submittedName>
        <fullName evidence="2">Transketolase</fullName>
        <ecNumber evidence="2">2.2.1.1</ecNumber>
    </submittedName>
</protein>
<feature type="domain" description="Transketolase N-terminal" evidence="1">
    <location>
        <begin position="21"/>
        <end position="298"/>
    </location>
</feature>
<evidence type="ECO:0000313" key="2">
    <source>
        <dbReference type="EMBL" id="VEU56730.1"/>
    </source>
</evidence>
<dbReference type="InterPro" id="IPR029061">
    <property type="entry name" value="THDP-binding"/>
</dbReference>
<dbReference type="Pfam" id="PF00456">
    <property type="entry name" value="Transketolase_N"/>
    <property type="match status" value="1"/>
</dbReference>
<dbReference type="KEGG" id="mob:NCTC10112_00715"/>
<organism evidence="2 3">
    <name type="scientific">Metamycoplasma orale</name>
    <name type="common">Mycoplasma orale</name>
    <dbReference type="NCBI Taxonomy" id="2121"/>
    <lineage>
        <taxon>Bacteria</taxon>
        <taxon>Bacillati</taxon>
        <taxon>Mycoplasmatota</taxon>
        <taxon>Mycoplasmoidales</taxon>
        <taxon>Metamycoplasmataceae</taxon>
        <taxon>Metamycoplasma</taxon>
    </lineage>
</organism>
<proteinExistence type="predicted"/>
<evidence type="ECO:0000259" key="1">
    <source>
        <dbReference type="Pfam" id="PF00456"/>
    </source>
</evidence>
<keyword evidence="2" id="KW-0614">Plasmid</keyword>
<dbReference type="SUPFAM" id="SSF52518">
    <property type="entry name" value="Thiamin diphosphate-binding fold (THDP-binding)"/>
    <property type="match status" value="1"/>
</dbReference>
<dbReference type="PANTHER" id="PTHR43522:SF2">
    <property type="entry name" value="TRANSKETOLASE 1-RELATED"/>
    <property type="match status" value="1"/>
</dbReference>
<dbReference type="RefSeq" id="WP_129619179.1">
    <property type="nucleotide sequence ID" value="NZ_LR214943.1"/>
</dbReference>
<dbReference type="GO" id="GO:0006098">
    <property type="term" value="P:pentose-phosphate shunt"/>
    <property type="evidence" value="ECO:0007669"/>
    <property type="project" value="TreeGrafter"/>
</dbReference>
<dbReference type="GO" id="GO:0004802">
    <property type="term" value="F:transketolase activity"/>
    <property type="evidence" value="ECO:0007669"/>
    <property type="project" value="UniProtKB-EC"/>
</dbReference>
<keyword evidence="2" id="KW-0808">Transferase</keyword>
<evidence type="ECO:0000313" key="3">
    <source>
        <dbReference type="Proteomes" id="UP000290482"/>
    </source>
</evidence>
<dbReference type="PANTHER" id="PTHR43522">
    <property type="entry name" value="TRANSKETOLASE"/>
    <property type="match status" value="1"/>
</dbReference>
<dbReference type="EC" id="2.2.1.1" evidence="2"/>
<dbReference type="InterPro" id="IPR005474">
    <property type="entry name" value="Transketolase_N"/>
</dbReference>
<dbReference type="Gene3D" id="3.40.50.970">
    <property type="match status" value="1"/>
</dbReference>